<evidence type="ECO:0000313" key="2">
    <source>
        <dbReference type="EMBL" id="MPN45868.1"/>
    </source>
</evidence>
<dbReference type="AlphaFoldDB" id="A0A645I3N7"/>
<feature type="compositionally biased region" description="Basic and acidic residues" evidence="1">
    <location>
        <begin position="23"/>
        <end position="53"/>
    </location>
</feature>
<gene>
    <name evidence="2" type="ORF">SDC9_193443</name>
</gene>
<feature type="region of interest" description="Disordered" evidence="1">
    <location>
        <begin position="1"/>
        <end position="65"/>
    </location>
</feature>
<comment type="caution">
    <text evidence="2">The sequence shown here is derived from an EMBL/GenBank/DDBJ whole genome shotgun (WGS) entry which is preliminary data.</text>
</comment>
<dbReference type="EMBL" id="VSSQ01106065">
    <property type="protein sequence ID" value="MPN45868.1"/>
    <property type="molecule type" value="Genomic_DNA"/>
</dbReference>
<organism evidence="2">
    <name type="scientific">bioreactor metagenome</name>
    <dbReference type="NCBI Taxonomy" id="1076179"/>
    <lineage>
        <taxon>unclassified sequences</taxon>
        <taxon>metagenomes</taxon>
        <taxon>ecological metagenomes</taxon>
    </lineage>
</organism>
<accession>A0A645I3N7</accession>
<evidence type="ECO:0000256" key="1">
    <source>
        <dbReference type="SAM" id="MobiDB-lite"/>
    </source>
</evidence>
<reference evidence="2" key="1">
    <citation type="submission" date="2019-08" db="EMBL/GenBank/DDBJ databases">
        <authorList>
            <person name="Kucharzyk K."/>
            <person name="Murdoch R.W."/>
            <person name="Higgins S."/>
            <person name="Loffler F."/>
        </authorList>
    </citation>
    <scope>NUCLEOTIDE SEQUENCE</scope>
</reference>
<proteinExistence type="predicted"/>
<name>A0A645I3N7_9ZZZZ</name>
<protein>
    <submittedName>
        <fullName evidence="2">Uncharacterized protein</fullName>
    </submittedName>
</protein>
<sequence>MQIHHDGVAVGVDPAKTDAGQDTGEHHARKEAVGAEQEERDRHKHTGREEHGGLLDASLQQRRREKRQYAADVDHTAHDALGAAGEMVGVYYAVHDDALEAVGQAKHGNQEDDAGGQRACCARLPREGRGYFHRGFLSFRVHAP</sequence>